<organism evidence="1 2">
    <name type="scientific">Cohaesibacter gelatinilyticus</name>
    <dbReference type="NCBI Taxonomy" id="372072"/>
    <lineage>
        <taxon>Bacteria</taxon>
        <taxon>Pseudomonadati</taxon>
        <taxon>Pseudomonadota</taxon>
        <taxon>Alphaproteobacteria</taxon>
        <taxon>Hyphomicrobiales</taxon>
        <taxon>Cohaesibacteraceae</taxon>
    </lineage>
</organism>
<sequence>MLDLPFHRVVFRLLGISLLLTGCSSVQTIQCTYSLSKDGGIYEHCPGKPAHFLRYMGAEEDYIELAEDLGMDGYVVPAH</sequence>
<evidence type="ECO:0000313" key="1">
    <source>
        <dbReference type="EMBL" id="SNZ06168.1"/>
    </source>
</evidence>
<dbReference type="RefSeq" id="WP_097151664.1">
    <property type="nucleotide sequence ID" value="NZ_OBEL01000001.1"/>
</dbReference>
<name>A0A285NA27_9HYPH</name>
<proteinExistence type="predicted"/>
<reference evidence="1 2" key="1">
    <citation type="submission" date="2017-09" db="EMBL/GenBank/DDBJ databases">
        <authorList>
            <person name="Ehlers B."/>
            <person name="Leendertz F.H."/>
        </authorList>
    </citation>
    <scope>NUCLEOTIDE SEQUENCE [LARGE SCALE GENOMIC DNA]</scope>
    <source>
        <strain evidence="1 2">DSM 18289</strain>
    </source>
</reference>
<keyword evidence="2" id="KW-1185">Reference proteome</keyword>
<evidence type="ECO:0000313" key="2">
    <source>
        <dbReference type="Proteomes" id="UP000219439"/>
    </source>
</evidence>
<dbReference type="Proteomes" id="UP000219439">
    <property type="component" value="Unassembled WGS sequence"/>
</dbReference>
<protein>
    <submittedName>
        <fullName evidence="1">Uncharacterized protein</fullName>
    </submittedName>
</protein>
<gene>
    <name evidence="1" type="ORF">SAMN06265368_0328</name>
</gene>
<accession>A0A285NA27</accession>
<dbReference type="EMBL" id="OBEL01000001">
    <property type="protein sequence ID" value="SNZ06168.1"/>
    <property type="molecule type" value="Genomic_DNA"/>
</dbReference>
<dbReference type="AlphaFoldDB" id="A0A285NA27"/>